<protein>
    <submittedName>
        <fullName evidence="1">Uncharacterized protein</fullName>
    </submittedName>
</protein>
<dbReference type="RefSeq" id="XP_018228377.1">
    <property type="nucleotide sequence ID" value="XM_018375478.1"/>
</dbReference>
<sequence>MVTESKPLKNLLLKIYEKIPLNNDTSFLVPKFLLDEISKLRSQESNDLFLSFVQRILDLSEEKVVY</sequence>
<evidence type="ECO:0000313" key="1">
    <source>
        <dbReference type="EMBL" id="KTW27221.1"/>
    </source>
</evidence>
<dbReference type="GeneID" id="28941733"/>
<keyword evidence="2" id="KW-1185">Reference proteome</keyword>
<comment type="caution">
    <text evidence="1">The sequence shown here is derived from an EMBL/GenBank/DDBJ whole genome shotgun (WGS) entry which is preliminary data.</text>
</comment>
<accession>A0A0W4ZFS2</accession>
<dbReference type="OrthoDB" id="5349059at2759"/>
<gene>
    <name evidence="1" type="ORF">T551_03215</name>
</gene>
<proteinExistence type="predicted"/>
<evidence type="ECO:0000313" key="2">
    <source>
        <dbReference type="Proteomes" id="UP000053447"/>
    </source>
</evidence>
<dbReference type="VEuPathDB" id="FungiDB:T551_03215"/>
<reference evidence="2" key="1">
    <citation type="journal article" date="2016" name="Nat. Commun.">
        <title>Genome analysis of three Pneumocystis species reveals adaptation mechanisms to life exclusively in mammalian hosts.</title>
        <authorList>
            <person name="Ma L."/>
            <person name="Chen Z."/>
            <person name="Huang D.W."/>
            <person name="Kutty G."/>
            <person name="Ishihara M."/>
            <person name="Wang H."/>
            <person name="Abouelleil A."/>
            <person name="Bishop L."/>
            <person name="Davey E."/>
            <person name="Deng R."/>
            <person name="Deng X."/>
            <person name="Fan L."/>
            <person name="Fantoni G."/>
            <person name="Fitzgerald M."/>
            <person name="Gogineni E."/>
            <person name="Goldberg J.M."/>
            <person name="Handley G."/>
            <person name="Hu X."/>
            <person name="Huber C."/>
            <person name="Jiao X."/>
            <person name="Jones K."/>
            <person name="Levin J.Z."/>
            <person name="Liu Y."/>
            <person name="Macdonald P."/>
            <person name="Melnikov A."/>
            <person name="Raley C."/>
            <person name="Sassi M."/>
            <person name="Sherman B.T."/>
            <person name="Song X."/>
            <person name="Sykes S."/>
            <person name="Tran B."/>
            <person name="Walsh L."/>
            <person name="Xia Y."/>
            <person name="Yang J."/>
            <person name="Young S."/>
            <person name="Zeng Q."/>
            <person name="Zheng X."/>
            <person name="Stephens R."/>
            <person name="Nusbaum C."/>
            <person name="Birren B.W."/>
            <person name="Azadi P."/>
            <person name="Lempicki R.A."/>
            <person name="Cuomo C.A."/>
            <person name="Kovacs J.A."/>
        </authorList>
    </citation>
    <scope>NUCLEOTIDE SEQUENCE [LARGE SCALE GENOMIC DNA]</scope>
    <source>
        <strain evidence="2">RU7</strain>
    </source>
</reference>
<dbReference type="AlphaFoldDB" id="A0A0W4ZFS2"/>
<name>A0A0W4ZFS2_PNEJ7</name>
<dbReference type="Proteomes" id="UP000053447">
    <property type="component" value="Unassembled WGS sequence"/>
</dbReference>
<dbReference type="EMBL" id="LFWA01000015">
    <property type="protein sequence ID" value="KTW27221.1"/>
    <property type="molecule type" value="Genomic_DNA"/>
</dbReference>
<organism evidence="1 2">
    <name type="scientific">Pneumocystis jirovecii (strain RU7)</name>
    <name type="common">Human pneumocystis pneumonia agent</name>
    <dbReference type="NCBI Taxonomy" id="1408657"/>
    <lineage>
        <taxon>Eukaryota</taxon>
        <taxon>Fungi</taxon>
        <taxon>Dikarya</taxon>
        <taxon>Ascomycota</taxon>
        <taxon>Taphrinomycotina</taxon>
        <taxon>Pneumocystomycetes</taxon>
        <taxon>Pneumocystaceae</taxon>
        <taxon>Pneumocystis</taxon>
    </lineage>
</organism>